<feature type="compositionally biased region" description="Basic and acidic residues" evidence="1">
    <location>
        <begin position="73"/>
        <end position="84"/>
    </location>
</feature>
<proteinExistence type="predicted"/>
<feature type="region of interest" description="Disordered" evidence="1">
    <location>
        <begin position="62"/>
        <end position="84"/>
    </location>
</feature>
<dbReference type="EMBL" id="JAIBOA010000006">
    <property type="protein sequence ID" value="MBW8483107.1"/>
    <property type="molecule type" value="Genomic_DNA"/>
</dbReference>
<feature type="transmembrane region" description="Helical" evidence="2">
    <location>
        <begin position="180"/>
        <end position="199"/>
    </location>
</feature>
<reference evidence="3 4" key="1">
    <citation type="submission" date="2021-07" db="EMBL/GenBank/DDBJ databases">
        <title>Actinomadura sp. PM05-2 isolated from lichen.</title>
        <authorList>
            <person name="Somphong A."/>
            <person name="Phongsopitanun W."/>
            <person name="Tanasupawat S."/>
            <person name="Peongsungnone V."/>
        </authorList>
    </citation>
    <scope>NUCLEOTIDE SEQUENCE [LARGE SCALE GENOMIC DNA]</scope>
    <source>
        <strain evidence="3 4">PM05-2</strain>
    </source>
</reference>
<evidence type="ECO:0000256" key="2">
    <source>
        <dbReference type="SAM" id="Phobius"/>
    </source>
</evidence>
<feature type="transmembrane region" description="Helical" evidence="2">
    <location>
        <begin position="398"/>
        <end position="419"/>
    </location>
</feature>
<feature type="transmembrane region" description="Helical" evidence="2">
    <location>
        <begin position="431"/>
        <end position="458"/>
    </location>
</feature>
<keyword evidence="4" id="KW-1185">Reference proteome</keyword>
<evidence type="ECO:0008006" key="5">
    <source>
        <dbReference type="Google" id="ProtNLM"/>
    </source>
</evidence>
<dbReference type="InterPro" id="IPR058062">
    <property type="entry name" value="SCO7613_C"/>
</dbReference>
<feature type="transmembrane region" description="Helical" evidence="2">
    <location>
        <begin position="336"/>
        <end position="355"/>
    </location>
</feature>
<feature type="transmembrane region" description="Helical" evidence="2">
    <location>
        <begin position="149"/>
        <end position="168"/>
    </location>
</feature>
<name>A0ABS7FRS9_9ACTN</name>
<feature type="transmembrane region" description="Helical" evidence="2">
    <location>
        <begin position="730"/>
        <end position="750"/>
    </location>
</feature>
<keyword evidence="2" id="KW-0472">Membrane</keyword>
<feature type="transmembrane region" description="Helical" evidence="2">
    <location>
        <begin position="464"/>
        <end position="480"/>
    </location>
</feature>
<dbReference type="Proteomes" id="UP000774570">
    <property type="component" value="Unassembled WGS sequence"/>
</dbReference>
<dbReference type="NCBIfam" id="NF047321">
    <property type="entry name" value="SCO7613_CTERM"/>
    <property type="match status" value="1"/>
</dbReference>
<organism evidence="3 4">
    <name type="scientific">Actinomadura parmotrematis</name>
    <dbReference type="NCBI Taxonomy" id="2864039"/>
    <lineage>
        <taxon>Bacteria</taxon>
        <taxon>Bacillati</taxon>
        <taxon>Actinomycetota</taxon>
        <taxon>Actinomycetes</taxon>
        <taxon>Streptosporangiales</taxon>
        <taxon>Thermomonosporaceae</taxon>
        <taxon>Actinomadura</taxon>
    </lineage>
</organism>
<protein>
    <recommendedName>
        <fullName evidence="5">DUF2157 domain-containing protein</fullName>
    </recommendedName>
</protein>
<feature type="transmembrane region" description="Helical" evidence="2">
    <location>
        <begin position="658"/>
        <end position="677"/>
    </location>
</feature>
<feature type="transmembrane region" description="Helical" evidence="2">
    <location>
        <begin position="289"/>
        <end position="306"/>
    </location>
</feature>
<feature type="transmembrane region" description="Helical" evidence="2">
    <location>
        <begin position="536"/>
        <end position="556"/>
    </location>
</feature>
<evidence type="ECO:0000313" key="4">
    <source>
        <dbReference type="Proteomes" id="UP000774570"/>
    </source>
</evidence>
<feature type="transmembrane region" description="Helical" evidence="2">
    <location>
        <begin position="259"/>
        <end position="283"/>
    </location>
</feature>
<feature type="transmembrane region" description="Helical" evidence="2">
    <location>
        <begin position="683"/>
        <end position="700"/>
    </location>
</feature>
<feature type="transmembrane region" description="Helical" evidence="2">
    <location>
        <begin position="362"/>
        <end position="378"/>
    </location>
</feature>
<comment type="caution">
    <text evidence="3">The sequence shown here is derived from an EMBL/GenBank/DDBJ whole genome shotgun (WGS) entry which is preliminary data.</text>
</comment>
<feature type="transmembrane region" description="Helical" evidence="2">
    <location>
        <begin position="92"/>
        <end position="113"/>
    </location>
</feature>
<evidence type="ECO:0000313" key="3">
    <source>
        <dbReference type="EMBL" id="MBW8483107.1"/>
    </source>
</evidence>
<sequence length="768" mass="77513">MTPPCPGCRAPLPVPPEPACPRCGLALTGPGAAELWDLDRHLARLAEQRLDLLRRLYRSGPAEAAPAPPYAHEGPRTPEPARREVSRAGARTVLLAAGVLLTGLAALVFALVSWGTLGIAGRTAVLASLTVLALGAARPLARRGLPATAEAAAFVGLLLLAVDCAAAYGADLAGLRSLDAAWYATGASLLVAALWAGYGRIAPVRSAAPTTVVLAQVPPLLALVACDVPLATSALTLLLLSLLDLGVREAARGGRRAAVRGAATAAGMVALLAGTGVALGTAYLAAPSAFRFAGALAVAAAVTLVWAARLERLAGVLSGVTAAAALTAAVPAPRHALPLVLAVAAVLTAVAARPLSARLRRPVYAGTGLMLLVALIPERPDLWNRFVWPLPLAIGNDYVAGTYIPFLTLLVAGTGLVLFRPRALVPPVVLLLAMSVPVLPYEGMLATVFAALAALALWRNSTPAGVTVLAGSAWLAAACLGTDATTLAVLGSLALSAAAYAVAVRARRSAATTLAVLAVAAVVAATGDVAGVSARWTAFGVLAVAALAAALAATAVRSPAVEAAGWTAAAAAVAMAVPHWGATSTLLGLAGALALATALRPDRRQGGYAGAVLLGAAWWLRLATASVDVPEAYAVPVAAALLVVGAMRRRRDPGVPSWTAYGPALASALVPSLLAAWARDGAVRPLLLAVAAAAVMLAGAHHRLRAPLLAGAAVLLLDALRYLLPLLGHLPGWLPLAAIGLLALGAGATYEARLRDLRRMRAAVGRMA</sequence>
<evidence type="ECO:0000256" key="1">
    <source>
        <dbReference type="SAM" id="MobiDB-lite"/>
    </source>
</evidence>
<dbReference type="RefSeq" id="WP_220166079.1">
    <property type="nucleotide sequence ID" value="NZ_JAIBOA010000006.1"/>
</dbReference>
<feature type="transmembrane region" description="Helical" evidence="2">
    <location>
        <begin position="313"/>
        <end position="330"/>
    </location>
</feature>
<feature type="transmembrane region" description="Helical" evidence="2">
    <location>
        <begin position="568"/>
        <end position="595"/>
    </location>
</feature>
<gene>
    <name evidence="3" type="ORF">K1Y72_12050</name>
</gene>
<feature type="transmembrane region" description="Helical" evidence="2">
    <location>
        <begin position="707"/>
        <end position="724"/>
    </location>
</feature>
<keyword evidence="2" id="KW-1133">Transmembrane helix</keyword>
<accession>A0ABS7FRS9</accession>
<feature type="transmembrane region" description="Helical" evidence="2">
    <location>
        <begin position="487"/>
        <end position="504"/>
    </location>
</feature>
<keyword evidence="2" id="KW-0812">Transmembrane</keyword>
<feature type="transmembrane region" description="Helical" evidence="2">
    <location>
        <begin position="119"/>
        <end position="137"/>
    </location>
</feature>
<feature type="transmembrane region" description="Helical" evidence="2">
    <location>
        <begin position="510"/>
        <end position="529"/>
    </location>
</feature>